<dbReference type="PANTHER" id="PTHR43507:SF21">
    <property type="entry name" value="NAD(P)H-QUINONE OXIDOREDUCTASE CHAIN 4, CHLOROPLASTIC"/>
    <property type="match status" value="1"/>
</dbReference>
<dbReference type="InterPro" id="IPR001750">
    <property type="entry name" value="ND/Mrp_TM"/>
</dbReference>
<evidence type="ECO:0000259" key="4">
    <source>
        <dbReference type="Pfam" id="PF00361"/>
    </source>
</evidence>
<dbReference type="OrthoDB" id="564260at2759"/>
<feature type="transmembrane region" description="Helical" evidence="3">
    <location>
        <begin position="198"/>
        <end position="214"/>
    </location>
</feature>
<gene>
    <name evidence="5" type="ORF">MARPO_0092s0003</name>
</gene>
<dbReference type="EMBL" id="KZ772764">
    <property type="protein sequence ID" value="PTQ33029.1"/>
    <property type="molecule type" value="Genomic_DNA"/>
</dbReference>
<keyword evidence="3" id="KW-1133">Transmembrane helix</keyword>
<reference evidence="6" key="1">
    <citation type="journal article" date="2017" name="Cell">
        <title>Insights into land plant evolution garnered from the Marchantia polymorpha genome.</title>
        <authorList>
            <person name="Bowman J.L."/>
            <person name="Kohchi T."/>
            <person name="Yamato K.T."/>
            <person name="Jenkins J."/>
            <person name="Shu S."/>
            <person name="Ishizaki K."/>
            <person name="Yamaoka S."/>
            <person name="Nishihama R."/>
            <person name="Nakamura Y."/>
            <person name="Berger F."/>
            <person name="Adam C."/>
            <person name="Aki S.S."/>
            <person name="Althoff F."/>
            <person name="Araki T."/>
            <person name="Arteaga-Vazquez M.A."/>
            <person name="Balasubrmanian S."/>
            <person name="Barry K."/>
            <person name="Bauer D."/>
            <person name="Boehm C.R."/>
            <person name="Briginshaw L."/>
            <person name="Caballero-Perez J."/>
            <person name="Catarino B."/>
            <person name="Chen F."/>
            <person name="Chiyoda S."/>
            <person name="Chovatia M."/>
            <person name="Davies K.M."/>
            <person name="Delmans M."/>
            <person name="Demura T."/>
            <person name="Dierschke T."/>
            <person name="Dolan L."/>
            <person name="Dorantes-Acosta A.E."/>
            <person name="Eklund D.M."/>
            <person name="Florent S.N."/>
            <person name="Flores-Sandoval E."/>
            <person name="Fujiyama A."/>
            <person name="Fukuzawa H."/>
            <person name="Galik B."/>
            <person name="Grimanelli D."/>
            <person name="Grimwood J."/>
            <person name="Grossniklaus U."/>
            <person name="Hamada T."/>
            <person name="Haseloff J."/>
            <person name="Hetherington A.J."/>
            <person name="Higo A."/>
            <person name="Hirakawa Y."/>
            <person name="Hundley H.N."/>
            <person name="Ikeda Y."/>
            <person name="Inoue K."/>
            <person name="Inoue S.I."/>
            <person name="Ishida S."/>
            <person name="Jia Q."/>
            <person name="Kakita M."/>
            <person name="Kanazawa T."/>
            <person name="Kawai Y."/>
            <person name="Kawashima T."/>
            <person name="Kennedy M."/>
            <person name="Kinose K."/>
            <person name="Kinoshita T."/>
            <person name="Kohara Y."/>
            <person name="Koide E."/>
            <person name="Komatsu K."/>
            <person name="Kopischke S."/>
            <person name="Kubo M."/>
            <person name="Kyozuka J."/>
            <person name="Lagercrantz U."/>
            <person name="Lin S.S."/>
            <person name="Lindquist E."/>
            <person name="Lipzen A.M."/>
            <person name="Lu C.W."/>
            <person name="De Luna E."/>
            <person name="Martienssen R.A."/>
            <person name="Minamino N."/>
            <person name="Mizutani M."/>
            <person name="Mizutani M."/>
            <person name="Mochizuki N."/>
            <person name="Monte I."/>
            <person name="Mosher R."/>
            <person name="Nagasaki H."/>
            <person name="Nakagami H."/>
            <person name="Naramoto S."/>
            <person name="Nishitani K."/>
            <person name="Ohtani M."/>
            <person name="Okamoto T."/>
            <person name="Okumura M."/>
            <person name="Phillips J."/>
            <person name="Pollak B."/>
            <person name="Reinders A."/>
            <person name="Rovekamp M."/>
            <person name="Sano R."/>
            <person name="Sawa S."/>
            <person name="Schmid M.W."/>
            <person name="Shirakawa M."/>
            <person name="Solano R."/>
            <person name="Spunde A."/>
            <person name="Suetsugu N."/>
            <person name="Sugano S."/>
            <person name="Sugiyama A."/>
            <person name="Sun R."/>
            <person name="Suzuki Y."/>
            <person name="Takenaka M."/>
            <person name="Takezawa D."/>
            <person name="Tomogane H."/>
            <person name="Tsuzuki M."/>
            <person name="Ueda T."/>
            <person name="Umeda M."/>
            <person name="Ward J.M."/>
            <person name="Watanabe Y."/>
            <person name="Yazaki K."/>
            <person name="Yokoyama R."/>
            <person name="Yoshitake Y."/>
            <person name="Yotsui I."/>
            <person name="Zachgo S."/>
            <person name="Schmutz J."/>
        </authorList>
    </citation>
    <scope>NUCLEOTIDE SEQUENCE [LARGE SCALE GENOMIC DNA]</scope>
    <source>
        <strain evidence="6">Tak-1</strain>
    </source>
</reference>
<feature type="non-terminal residue" evidence="5">
    <location>
        <position position="1"/>
    </location>
</feature>
<evidence type="ECO:0000256" key="1">
    <source>
        <dbReference type="ARBA" id="ARBA00022967"/>
    </source>
</evidence>
<protein>
    <recommendedName>
        <fullName evidence="4">NADH:quinone oxidoreductase/Mrp antiporter transmembrane domain-containing protein</fullName>
    </recommendedName>
</protein>
<proteinExistence type="predicted"/>
<keyword evidence="3" id="KW-0472">Membrane</keyword>
<dbReference type="Pfam" id="PF00361">
    <property type="entry name" value="Proton_antipo_M"/>
    <property type="match status" value="1"/>
</dbReference>
<dbReference type="PANTHER" id="PTHR43507">
    <property type="entry name" value="NADH-UBIQUINONE OXIDOREDUCTASE CHAIN 4"/>
    <property type="match status" value="1"/>
</dbReference>
<evidence type="ECO:0000313" key="6">
    <source>
        <dbReference type="Proteomes" id="UP000244005"/>
    </source>
</evidence>
<organism evidence="5 6">
    <name type="scientific">Marchantia polymorpha</name>
    <name type="common">Common liverwort</name>
    <name type="synonym">Marchantia aquatica</name>
    <dbReference type="NCBI Taxonomy" id="3197"/>
    <lineage>
        <taxon>Eukaryota</taxon>
        <taxon>Viridiplantae</taxon>
        <taxon>Streptophyta</taxon>
        <taxon>Embryophyta</taxon>
        <taxon>Marchantiophyta</taxon>
        <taxon>Marchantiopsida</taxon>
        <taxon>Marchantiidae</taxon>
        <taxon>Marchantiales</taxon>
        <taxon>Marchantiaceae</taxon>
        <taxon>Marchantia</taxon>
    </lineage>
</organism>
<evidence type="ECO:0000256" key="2">
    <source>
        <dbReference type="ARBA" id="ARBA00023027"/>
    </source>
</evidence>
<evidence type="ECO:0000313" key="5">
    <source>
        <dbReference type="EMBL" id="PTQ33029.1"/>
    </source>
</evidence>
<dbReference type="GO" id="GO:0008137">
    <property type="term" value="F:NADH dehydrogenase (ubiquinone) activity"/>
    <property type="evidence" value="ECO:0007669"/>
    <property type="project" value="InterPro"/>
</dbReference>
<dbReference type="AlphaFoldDB" id="A0A2R6WGQ6"/>
<feature type="domain" description="NADH:quinone oxidoreductase/Mrp antiporter transmembrane" evidence="4">
    <location>
        <begin position="34"/>
        <end position="102"/>
    </location>
</feature>
<sequence length="216" mass="24751">TLAAWLIRRNPRLFYFWMLSIGKRRLYPASKFTLYIAADHAIKLPIILFHTWLPDTHGEAHYSTCMLLAGIFLKEVDYGLVRINMDLIWNCFFMHIHFFSMVRSHMKFIFIEIGSITNLGLNGAILQINQHGLTYDQTSTSFLDEMSGIGNSMLKIFTLLTSCSMASLALPGLSGFMAELITSVVIDSIDPNYFSTRFYLLSLLRQMFYGLLFSNT</sequence>
<dbReference type="Proteomes" id="UP000244005">
    <property type="component" value="Unassembled WGS sequence"/>
</dbReference>
<keyword evidence="1" id="KW-1278">Translocase</keyword>
<accession>A0A2R6WGQ6</accession>
<feature type="transmembrane region" description="Helical" evidence="3">
    <location>
        <begin position="156"/>
        <end position="178"/>
    </location>
</feature>
<name>A0A2R6WGQ6_MARPO</name>
<keyword evidence="6" id="KW-1185">Reference proteome</keyword>
<keyword evidence="2" id="KW-0520">NAD</keyword>
<evidence type="ECO:0000256" key="3">
    <source>
        <dbReference type="SAM" id="Phobius"/>
    </source>
</evidence>
<dbReference type="InterPro" id="IPR003918">
    <property type="entry name" value="NADH_UbQ_OxRdtase"/>
</dbReference>
<dbReference type="GO" id="GO:0042773">
    <property type="term" value="P:ATP synthesis coupled electron transport"/>
    <property type="evidence" value="ECO:0007669"/>
    <property type="project" value="InterPro"/>
</dbReference>
<keyword evidence="3" id="KW-0812">Transmembrane</keyword>